<feature type="compositionally biased region" description="Basic and acidic residues" evidence="1">
    <location>
        <begin position="81"/>
        <end position="93"/>
    </location>
</feature>
<gene>
    <name evidence="2" type="ORF">A6R68_10147</name>
</gene>
<dbReference type="AlphaFoldDB" id="A0A1A6FXQ6"/>
<name>A0A1A6FXQ6_NEOLE</name>
<protein>
    <submittedName>
        <fullName evidence="2">Uncharacterized protein</fullName>
    </submittedName>
</protein>
<dbReference type="EMBL" id="LZPO01110810">
    <property type="protein sequence ID" value="OBS58713.1"/>
    <property type="molecule type" value="Genomic_DNA"/>
</dbReference>
<reference evidence="2 3" key="1">
    <citation type="submission" date="2016-06" db="EMBL/GenBank/DDBJ databases">
        <title>The Draft Genome Sequence and Annotation of the Desert Woodrat Neotoma lepida.</title>
        <authorList>
            <person name="Campbell M."/>
            <person name="Oakeson K.F."/>
            <person name="Yandell M."/>
            <person name="Halpert J.R."/>
            <person name="Dearing D."/>
        </authorList>
    </citation>
    <scope>NUCLEOTIDE SEQUENCE [LARGE SCALE GENOMIC DNA]</scope>
    <source>
        <strain evidence="2">417</strain>
        <tissue evidence="2">Liver</tissue>
    </source>
</reference>
<evidence type="ECO:0000313" key="2">
    <source>
        <dbReference type="EMBL" id="OBS58713.1"/>
    </source>
</evidence>
<dbReference type="Proteomes" id="UP000092124">
    <property type="component" value="Unassembled WGS sequence"/>
</dbReference>
<proteinExistence type="predicted"/>
<feature type="compositionally biased region" description="Polar residues" evidence="1">
    <location>
        <begin position="55"/>
        <end position="77"/>
    </location>
</feature>
<feature type="region of interest" description="Disordered" evidence="1">
    <location>
        <begin position="49"/>
        <end position="101"/>
    </location>
</feature>
<organism evidence="2 3">
    <name type="scientific">Neotoma lepida</name>
    <name type="common">Desert woodrat</name>
    <dbReference type="NCBI Taxonomy" id="56216"/>
    <lineage>
        <taxon>Eukaryota</taxon>
        <taxon>Metazoa</taxon>
        <taxon>Chordata</taxon>
        <taxon>Craniata</taxon>
        <taxon>Vertebrata</taxon>
        <taxon>Euteleostomi</taxon>
        <taxon>Mammalia</taxon>
        <taxon>Eutheria</taxon>
        <taxon>Euarchontoglires</taxon>
        <taxon>Glires</taxon>
        <taxon>Rodentia</taxon>
        <taxon>Myomorpha</taxon>
        <taxon>Muroidea</taxon>
        <taxon>Cricetidae</taxon>
        <taxon>Neotominae</taxon>
        <taxon>Neotoma</taxon>
    </lineage>
</organism>
<sequence length="101" mass="11164">MWKDTDLWGYSKYEGSPTATIPATQPFLGLKALGEGKWRKAFQALARFPSLRPTGDQNDPVTRPSDPSSTPHFSTTPRRYAPRERTSEAEKTPPGEAETAA</sequence>
<keyword evidence="3" id="KW-1185">Reference proteome</keyword>
<comment type="caution">
    <text evidence="2">The sequence shown here is derived from an EMBL/GenBank/DDBJ whole genome shotgun (WGS) entry which is preliminary data.</text>
</comment>
<evidence type="ECO:0000313" key="3">
    <source>
        <dbReference type="Proteomes" id="UP000092124"/>
    </source>
</evidence>
<evidence type="ECO:0000256" key="1">
    <source>
        <dbReference type="SAM" id="MobiDB-lite"/>
    </source>
</evidence>
<accession>A0A1A6FXQ6</accession>